<dbReference type="InterPro" id="IPR029024">
    <property type="entry name" value="TerB-like"/>
</dbReference>
<feature type="domain" description="Co-chaperone DjlA N-terminal" evidence="1">
    <location>
        <begin position="23"/>
        <end position="140"/>
    </location>
</feature>
<organism evidence="2 3">
    <name type="scientific">Litorisediminicola beolgyonensis</name>
    <dbReference type="NCBI Taxonomy" id="1173614"/>
    <lineage>
        <taxon>Bacteria</taxon>
        <taxon>Pseudomonadati</taxon>
        <taxon>Pseudomonadota</taxon>
        <taxon>Alphaproteobacteria</taxon>
        <taxon>Rhodobacterales</taxon>
        <taxon>Paracoccaceae</taxon>
        <taxon>Litorisediminicola</taxon>
    </lineage>
</organism>
<dbReference type="SUPFAM" id="SSF158682">
    <property type="entry name" value="TerB-like"/>
    <property type="match status" value="1"/>
</dbReference>
<dbReference type="Gene3D" id="1.10.3680.10">
    <property type="entry name" value="TerB-like"/>
    <property type="match status" value="1"/>
</dbReference>
<dbReference type="CDD" id="cd07313">
    <property type="entry name" value="terB_like_2"/>
    <property type="match status" value="1"/>
</dbReference>
<comment type="caution">
    <text evidence="2">The sequence shown here is derived from an EMBL/GenBank/DDBJ whole genome shotgun (WGS) entry which is preliminary data.</text>
</comment>
<dbReference type="Proteomes" id="UP001597135">
    <property type="component" value="Unassembled WGS sequence"/>
</dbReference>
<evidence type="ECO:0000259" key="1">
    <source>
        <dbReference type="Pfam" id="PF05099"/>
    </source>
</evidence>
<evidence type="ECO:0000313" key="2">
    <source>
        <dbReference type="EMBL" id="MFD1342842.1"/>
    </source>
</evidence>
<proteinExistence type="predicted"/>
<dbReference type="Pfam" id="PF05099">
    <property type="entry name" value="TerB"/>
    <property type="match status" value="1"/>
</dbReference>
<accession>A0ABW3ZJB6</accession>
<name>A0ABW3ZJB6_9RHOB</name>
<keyword evidence="3" id="KW-1185">Reference proteome</keyword>
<gene>
    <name evidence="2" type="ORF">ACFQ4E_10460</name>
</gene>
<dbReference type="EMBL" id="JBHTMU010000016">
    <property type="protein sequence ID" value="MFD1342842.1"/>
    <property type="molecule type" value="Genomic_DNA"/>
</dbReference>
<dbReference type="InterPro" id="IPR007791">
    <property type="entry name" value="DjlA_N"/>
</dbReference>
<sequence>MFADLLRRLSAPAPDPLTDTDARLALAALLVRLARSDNDYAPGERDRIDQVLAARYALSPDAATALRQEAEALEAEAPDTVRFTRAIKDAVPYEHRIGVVEALWQVALADGQRDPEEDALLRLVASLLGISDQDSARARQRVARD</sequence>
<dbReference type="RefSeq" id="WP_386803271.1">
    <property type="nucleotide sequence ID" value="NZ_JBHTMU010000016.1"/>
</dbReference>
<protein>
    <submittedName>
        <fullName evidence="2">TerB family tellurite resistance protein</fullName>
    </submittedName>
</protein>
<evidence type="ECO:0000313" key="3">
    <source>
        <dbReference type="Proteomes" id="UP001597135"/>
    </source>
</evidence>
<reference evidence="3" key="1">
    <citation type="journal article" date="2019" name="Int. J. Syst. Evol. Microbiol.">
        <title>The Global Catalogue of Microorganisms (GCM) 10K type strain sequencing project: providing services to taxonomists for standard genome sequencing and annotation.</title>
        <authorList>
            <consortium name="The Broad Institute Genomics Platform"/>
            <consortium name="The Broad Institute Genome Sequencing Center for Infectious Disease"/>
            <person name="Wu L."/>
            <person name="Ma J."/>
        </authorList>
    </citation>
    <scope>NUCLEOTIDE SEQUENCE [LARGE SCALE GENOMIC DNA]</scope>
    <source>
        <strain evidence="3">CCUG 62953</strain>
    </source>
</reference>